<gene>
    <name evidence="2" type="ORF">SDC9_159499</name>
</gene>
<organism evidence="2">
    <name type="scientific">bioreactor metagenome</name>
    <dbReference type="NCBI Taxonomy" id="1076179"/>
    <lineage>
        <taxon>unclassified sequences</taxon>
        <taxon>metagenomes</taxon>
        <taxon>ecological metagenomes</taxon>
    </lineage>
</organism>
<evidence type="ECO:0000256" key="1">
    <source>
        <dbReference type="SAM" id="MobiDB-lite"/>
    </source>
</evidence>
<evidence type="ECO:0000313" key="2">
    <source>
        <dbReference type="EMBL" id="MPN12187.1"/>
    </source>
</evidence>
<name>A0A645FD14_9ZZZZ</name>
<feature type="region of interest" description="Disordered" evidence="1">
    <location>
        <begin position="1"/>
        <end position="34"/>
    </location>
</feature>
<accession>A0A645FD14</accession>
<protein>
    <submittedName>
        <fullName evidence="2">Uncharacterized protein</fullName>
    </submittedName>
</protein>
<dbReference type="AlphaFoldDB" id="A0A645FD14"/>
<reference evidence="2" key="1">
    <citation type="submission" date="2019-08" db="EMBL/GenBank/DDBJ databases">
        <authorList>
            <person name="Kucharzyk K."/>
            <person name="Murdoch R.W."/>
            <person name="Higgins S."/>
            <person name="Loffler F."/>
        </authorList>
    </citation>
    <scope>NUCLEOTIDE SEQUENCE</scope>
</reference>
<sequence length="81" mass="9303">MDNDLGFNDSAKPVDEFENKMQDSYTDSKHEVEKQAEKLQRRAENVGEPLEDAQNWVGDRVSDAKHEAAKIVDKIKNRIDD</sequence>
<feature type="compositionally biased region" description="Basic and acidic residues" evidence="1">
    <location>
        <begin position="12"/>
        <end position="34"/>
    </location>
</feature>
<proteinExistence type="predicted"/>
<dbReference type="EMBL" id="VSSQ01058480">
    <property type="protein sequence ID" value="MPN12187.1"/>
    <property type="molecule type" value="Genomic_DNA"/>
</dbReference>
<comment type="caution">
    <text evidence="2">The sequence shown here is derived from an EMBL/GenBank/DDBJ whole genome shotgun (WGS) entry which is preliminary data.</text>
</comment>